<keyword evidence="3" id="KW-1185">Reference proteome</keyword>
<keyword evidence="1" id="KW-0472">Membrane</keyword>
<dbReference type="RefSeq" id="WP_335958347.1">
    <property type="nucleotide sequence ID" value="NZ_JAXBLX010000001.1"/>
</dbReference>
<protein>
    <submittedName>
        <fullName evidence="2">Holin-like toxin</fullName>
    </submittedName>
</protein>
<organism evidence="2 3">
    <name type="scientific">Halalkalibacter kiskunsagensis</name>
    <dbReference type="NCBI Taxonomy" id="1548599"/>
    <lineage>
        <taxon>Bacteria</taxon>
        <taxon>Bacillati</taxon>
        <taxon>Bacillota</taxon>
        <taxon>Bacilli</taxon>
        <taxon>Bacillales</taxon>
        <taxon>Bacillaceae</taxon>
        <taxon>Halalkalibacter</taxon>
    </lineage>
</organism>
<proteinExistence type="predicted"/>
<evidence type="ECO:0000313" key="3">
    <source>
        <dbReference type="Proteomes" id="UP001589838"/>
    </source>
</evidence>
<evidence type="ECO:0000313" key="2">
    <source>
        <dbReference type="EMBL" id="MFC0469158.1"/>
    </source>
</evidence>
<reference evidence="2 3" key="1">
    <citation type="submission" date="2024-09" db="EMBL/GenBank/DDBJ databases">
        <authorList>
            <person name="Sun Q."/>
            <person name="Mori K."/>
        </authorList>
    </citation>
    <scope>NUCLEOTIDE SEQUENCE [LARGE SCALE GENOMIC DNA]</scope>
    <source>
        <strain evidence="2 3">NCAIM B.02610</strain>
    </source>
</reference>
<name>A0ABV6K778_9BACI</name>
<comment type="caution">
    <text evidence="2">The sequence shown here is derived from an EMBL/GenBank/DDBJ whole genome shotgun (WGS) entry which is preliminary data.</text>
</comment>
<feature type="transmembrane region" description="Helical" evidence="1">
    <location>
        <begin position="6"/>
        <end position="31"/>
    </location>
</feature>
<accession>A0ABV6K778</accession>
<keyword evidence="1" id="KW-1133">Transmembrane helix</keyword>
<dbReference type="Pfam" id="PF16935">
    <property type="entry name" value="Hol_Tox"/>
    <property type="match status" value="1"/>
</dbReference>
<evidence type="ECO:0000256" key="1">
    <source>
        <dbReference type="SAM" id="Phobius"/>
    </source>
</evidence>
<dbReference type="InterPro" id="IPR031616">
    <property type="entry name" value="BsrE-like"/>
</dbReference>
<keyword evidence="1" id="KW-0812">Transmembrane</keyword>
<dbReference type="EMBL" id="JBHLUX010000001">
    <property type="protein sequence ID" value="MFC0469158.1"/>
    <property type="molecule type" value="Genomic_DNA"/>
</dbReference>
<dbReference type="Proteomes" id="UP001589838">
    <property type="component" value="Unassembled WGS sequence"/>
</dbReference>
<sequence>MVTYEAINTLFQFGTLIVTMFIAFVAIVALVTNKKK</sequence>
<gene>
    <name evidence="2" type="ORF">ACFFHM_00885</name>
</gene>